<comment type="caution">
    <text evidence="2">The sequence shown here is derived from an EMBL/GenBank/DDBJ whole genome shotgun (WGS) entry which is preliminary data.</text>
</comment>
<dbReference type="RefSeq" id="WP_070983073.1">
    <property type="nucleotide sequence ID" value="NZ_MKJU01000005.1"/>
</dbReference>
<keyword evidence="1" id="KW-0732">Signal</keyword>
<dbReference type="EMBL" id="MKJU01000005">
    <property type="protein sequence ID" value="OHU93066.1"/>
    <property type="molecule type" value="Genomic_DNA"/>
</dbReference>
<evidence type="ECO:0000313" key="3">
    <source>
        <dbReference type="Proteomes" id="UP000179786"/>
    </source>
</evidence>
<dbReference type="Proteomes" id="UP000179786">
    <property type="component" value="Unassembled WGS sequence"/>
</dbReference>
<name>A0A1S1N371_9GAMM</name>
<proteinExistence type="predicted"/>
<feature type="chain" id="PRO_5010316722" description="DUF2946 domain-containing protein" evidence="1">
    <location>
        <begin position="25"/>
        <end position="115"/>
    </location>
</feature>
<evidence type="ECO:0008006" key="4">
    <source>
        <dbReference type="Google" id="ProtNLM"/>
    </source>
</evidence>
<keyword evidence="3" id="KW-1185">Reference proteome</keyword>
<gene>
    <name evidence="2" type="ORF">BET10_03410</name>
</gene>
<dbReference type="STRING" id="1859457.BET10_03410"/>
<protein>
    <recommendedName>
        <fullName evidence="4">DUF2946 domain-containing protein</fullName>
    </recommendedName>
</protein>
<accession>A0A1S1N371</accession>
<evidence type="ECO:0000256" key="1">
    <source>
        <dbReference type="SAM" id="SignalP"/>
    </source>
</evidence>
<reference evidence="2 3" key="1">
    <citation type="submission" date="2016-09" db="EMBL/GenBank/DDBJ databases">
        <title>Pseudoalteromonas amylolytica sp. nov., isolated from the surface seawater.</title>
        <authorList>
            <person name="Wu Y.-H."/>
            <person name="Cheng H."/>
            <person name="Jin X.-B."/>
            <person name="Wang C.-S."/>
            <person name="Xu X.-W."/>
        </authorList>
    </citation>
    <scope>NUCLEOTIDE SEQUENCE [LARGE SCALE GENOMIC DNA]</scope>
    <source>
        <strain evidence="2 3">JW1</strain>
    </source>
</reference>
<feature type="signal peptide" evidence="1">
    <location>
        <begin position="1"/>
        <end position="24"/>
    </location>
</feature>
<organism evidence="2 3">
    <name type="scientific">Pseudoalteromonas amylolytica</name>
    <dbReference type="NCBI Taxonomy" id="1859457"/>
    <lineage>
        <taxon>Bacteria</taxon>
        <taxon>Pseudomonadati</taxon>
        <taxon>Pseudomonadota</taxon>
        <taxon>Gammaproteobacteria</taxon>
        <taxon>Alteromonadales</taxon>
        <taxon>Pseudoalteromonadaceae</taxon>
        <taxon>Pseudoalteromonas</taxon>
    </lineage>
</organism>
<evidence type="ECO:0000313" key="2">
    <source>
        <dbReference type="EMBL" id="OHU93066.1"/>
    </source>
</evidence>
<dbReference type="AlphaFoldDB" id="A0A1S1N371"/>
<sequence>MNLRVLISIIITLTIALQSVGAMASATQTHQIDLEHLQTEHSHAEQYNAGEALYDEDGHNIKDCHHCGHCSGTHLSWYVTKPTCQLSFELTQGAYSQTPSHTVYRHEPQFKPPKA</sequence>